<evidence type="ECO:0008006" key="3">
    <source>
        <dbReference type="Google" id="ProtNLM"/>
    </source>
</evidence>
<gene>
    <name evidence="1" type="ORF">SAMN06265218_1315</name>
</gene>
<reference evidence="1 2" key="1">
    <citation type="submission" date="2017-05" db="EMBL/GenBank/DDBJ databases">
        <authorList>
            <person name="Varghese N."/>
            <person name="Submissions S."/>
        </authorList>
    </citation>
    <scope>NUCLEOTIDE SEQUENCE [LARGE SCALE GENOMIC DNA]</scope>
    <source>
        <strain evidence="1 2">DSM 21194</strain>
    </source>
</reference>
<dbReference type="RefSeq" id="WP_142716089.1">
    <property type="nucleotide sequence ID" value="NZ_FXTH01000031.1"/>
</dbReference>
<evidence type="ECO:0000313" key="1">
    <source>
        <dbReference type="EMBL" id="SMO94352.1"/>
    </source>
</evidence>
<dbReference type="OrthoDB" id="799583at2"/>
<proteinExistence type="predicted"/>
<dbReference type="EMBL" id="FXTH01000031">
    <property type="protein sequence ID" value="SMO94352.1"/>
    <property type="molecule type" value="Genomic_DNA"/>
</dbReference>
<organism evidence="1 2">
    <name type="scientific">Fodinibius sediminis</name>
    <dbReference type="NCBI Taxonomy" id="1214077"/>
    <lineage>
        <taxon>Bacteria</taxon>
        <taxon>Pseudomonadati</taxon>
        <taxon>Balneolota</taxon>
        <taxon>Balneolia</taxon>
        <taxon>Balneolales</taxon>
        <taxon>Balneolaceae</taxon>
        <taxon>Fodinibius</taxon>
    </lineage>
</organism>
<dbReference type="Proteomes" id="UP000317593">
    <property type="component" value="Unassembled WGS sequence"/>
</dbReference>
<sequence>MELTIDKKRIQQAIDELPEDATIEDALYELYVLSKVSKSLQDVAEGRTITQEEMEKKYLR</sequence>
<accession>A0A521FDS7</accession>
<evidence type="ECO:0000313" key="2">
    <source>
        <dbReference type="Proteomes" id="UP000317593"/>
    </source>
</evidence>
<keyword evidence="2" id="KW-1185">Reference proteome</keyword>
<dbReference type="AlphaFoldDB" id="A0A521FDS7"/>
<protein>
    <recommendedName>
        <fullName evidence="3">Addiction module component</fullName>
    </recommendedName>
</protein>
<name>A0A521FDS7_9BACT</name>